<keyword evidence="2 6" id="KW-0489">Methyltransferase</keyword>
<dbReference type="Gene3D" id="3.40.1280.10">
    <property type="match status" value="1"/>
</dbReference>
<accession>A0A318GXY5</accession>
<feature type="binding site" evidence="6">
    <location>
        <begin position="123"/>
        <end position="128"/>
    </location>
    <ligand>
        <name>S-adenosyl-L-methionine</name>
        <dbReference type="ChEBI" id="CHEBI:59789"/>
    </ligand>
</feature>
<dbReference type="EMBL" id="QJJS01000012">
    <property type="protein sequence ID" value="PXW94784.1"/>
    <property type="molecule type" value="Genomic_DNA"/>
</dbReference>
<dbReference type="CDD" id="cd18081">
    <property type="entry name" value="RlmH-like"/>
    <property type="match status" value="1"/>
</dbReference>
<dbReference type="InterPro" id="IPR029028">
    <property type="entry name" value="Alpha/beta_knot_MTases"/>
</dbReference>
<evidence type="ECO:0000256" key="2">
    <source>
        <dbReference type="ARBA" id="ARBA00022603"/>
    </source>
</evidence>
<comment type="subunit">
    <text evidence="6">Homodimer.</text>
</comment>
<comment type="catalytic activity">
    <reaction evidence="6">
        <text>pseudouridine(1915) in 23S rRNA + S-adenosyl-L-methionine = N(3)-methylpseudouridine(1915) in 23S rRNA + S-adenosyl-L-homocysteine + H(+)</text>
        <dbReference type="Rhea" id="RHEA:42752"/>
        <dbReference type="Rhea" id="RHEA-COMP:10221"/>
        <dbReference type="Rhea" id="RHEA-COMP:10222"/>
        <dbReference type="ChEBI" id="CHEBI:15378"/>
        <dbReference type="ChEBI" id="CHEBI:57856"/>
        <dbReference type="ChEBI" id="CHEBI:59789"/>
        <dbReference type="ChEBI" id="CHEBI:65314"/>
        <dbReference type="ChEBI" id="CHEBI:74486"/>
        <dbReference type="EC" id="2.1.1.177"/>
    </reaction>
</comment>
<proteinExistence type="inferred from homology"/>
<dbReference type="InterPro" id="IPR029026">
    <property type="entry name" value="tRNA_m1G_MTases_N"/>
</dbReference>
<keyword evidence="4 6" id="KW-0949">S-adenosyl-L-methionine</keyword>
<feature type="binding site" evidence="6">
    <location>
        <position position="73"/>
    </location>
    <ligand>
        <name>S-adenosyl-L-methionine</name>
        <dbReference type="ChEBI" id="CHEBI:59789"/>
    </ligand>
</feature>
<evidence type="ECO:0000313" key="7">
    <source>
        <dbReference type="EMBL" id="PXW94784.1"/>
    </source>
</evidence>
<dbReference type="NCBIfam" id="NF000986">
    <property type="entry name" value="PRK00103.1-4"/>
    <property type="match status" value="1"/>
</dbReference>
<evidence type="ECO:0000256" key="1">
    <source>
        <dbReference type="ARBA" id="ARBA00022552"/>
    </source>
</evidence>
<dbReference type="PANTHER" id="PTHR33603">
    <property type="entry name" value="METHYLTRANSFERASE"/>
    <property type="match status" value="1"/>
</dbReference>
<name>A0A318GXY5_9BURK</name>
<dbReference type="PANTHER" id="PTHR33603:SF1">
    <property type="entry name" value="RIBOSOMAL RNA LARGE SUBUNIT METHYLTRANSFERASE H"/>
    <property type="match status" value="1"/>
</dbReference>
<evidence type="ECO:0000256" key="4">
    <source>
        <dbReference type="ARBA" id="ARBA00022691"/>
    </source>
</evidence>
<dbReference type="HAMAP" id="MF_00658">
    <property type="entry name" value="23SrRNA_methyltr_H"/>
    <property type="match status" value="1"/>
</dbReference>
<sequence>MKLWMVAVGQRLPAWADTAYDDYAKRFPPDLRLELKAVKTEPRTQGKPVEALMAAERQRIEAALPRGCRKVVLDEHGTRLTTTALAQRLQAWQLDGRDVALLIGGPDGLDPALREGADERIRLSDLTLPHAFVRVMLAEALYRAWSVTVGHPYHRE</sequence>
<keyword evidence="8" id="KW-1185">Reference proteome</keyword>
<dbReference type="InterPro" id="IPR003742">
    <property type="entry name" value="RlmH-like"/>
</dbReference>
<evidence type="ECO:0000256" key="5">
    <source>
        <dbReference type="ARBA" id="ARBA00038303"/>
    </source>
</evidence>
<keyword evidence="3 6" id="KW-0808">Transferase</keyword>
<dbReference type="SUPFAM" id="SSF75217">
    <property type="entry name" value="alpha/beta knot"/>
    <property type="match status" value="1"/>
</dbReference>
<evidence type="ECO:0000313" key="8">
    <source>
        <dbReference type="Proteomes" id="UP000247811"/>
    </source>
</evidence>
<evidence type="ECO:0000256" key="3">
    <source>
        <dbReference type="ARBA" id="ARBA00022679"/>
    </source>
</evidence>
<dbReference type="Proteomes" id="UP000247811">
    <property type="component" value="Unassembled WGS sequence"/>
</dbReference>
<evidence type="ECO:0000256" key="6">
    <source>
        <dbReference type="HAMAP-Rule" id="MF_00658"/>
    </source>
</evidence>
<dbReference type="PIRSF" id="PIRSF004505">
    <property type="entry name" value="MT_bac"/>
    <property type="match status" value="1"/>
</dbReference>
<dbReference type="AlphaFoldDB" id="A0A318GXY5"/>
<organism evidence="7 8">
    <name type="scientific">Sphaerotilus hippei</name>
    <dbReference type="NCBI Taxonomy" id="744406"/>
    <lineage>
        <taxon>Bacteria</taxon>
        <taxon>Pseudomonadati</taxon>
        <taxon>Pseudomonadota</taxon>
        <taxon>Betaproteobacteria</taxon>
        <taxon>Burkholderiales</taxon>
        <taxon>Sphaerotilaceae</taxon>
        <taxon>Sphaerotilus</taxon>
    </lineage>
</organism>
<dbReference type="GO" id="GO:0070038">
    <property type="term" value="F:rRNA (pseudouridine-N3-)-methyltransferase activity"/>
    <property type="evidence" value="ECO:0007669"/>
    <property type="project" value="UniProtKB-UniRule"/>
</dbReference>
<dbReference type="EC" id="2.1.1.177" evidence="6"/>
<comment type="subcellular location">
    <subcellularLocation>
        <location evidence="6">Cytoplasm</location>
    </subcellularLocation>
</comment>
<dbReference type="Pfam" id="PF02590">
    <property type="entry name" value="SPOUT_MTase"/>
    <property type="match status" value="1"/>
</dbReference>
<protein>
    <recommendedName>
        <fullName evidence="6">Ribosomal RNA large subunit methyltransferase H</fullName>
        <ecNumber evidence="6">2.1.1.177</ecNumber>
    </recommendedName>
    <alternativeName>
        <fullName evidence="6">23S rRNA (pseudouridine1915-N3)-methyltransferase</fullName>
    </alternativeName>
    <alternativeName>
        <fullName evidence="6">23S rRNA m3Psi1915 methyltransferase</fullName>
    </alternativeName>
    <alternativeName>
        <fullName evidence="6">rRNA (pseudouridine-N3-)-methyltransferase RlmH</fullName>
    </alternativeName>
</protein>
<comment type="similarity">
    <text evidence="5 6">Belongs to the RNA methyltransferase RlmH family.</text>
</comment>
<dbReference type="RefSeq" id="WP_110401382.1">
    <property type="nucleotide sequence ID" value="NZ_QJJS01000012.1"/>
</dbReference>
<comment type="function">
    <text evidence="6">Specifically methylates the pseudouridine at position 1915 (m3Psi1915) in 23S rRNA.</text>
</comment>
<keyword evidence="6" id="KW-0963">Cytoplasm</keyword>
<dbReference type="GO" id="GO:0005737">
    <property type="term" value="C:cytoplasm"/>
    <property type="evidence" value="ECO:0007669"/>
    <property type="project" value="UniProtKB-SubCell"/>
</dbReference>
<dbReference type="OrthoDB" id="9806643at2"/>
<reference evidence="7 8" key="1">
    <citation type="submission" date="2018-05" db="EMBL/GenBank/DDBJ databases">
        <title>Genomic Encyclopedia of Type Strains, Phase IV (KMG-IV): sequencing the most valuable type-strain genomes for metagenomic binning, comparative biology and taxonomic classification.</title>
        <authorList>
            <person name="Goeker M."/>
        </authorList>
    </citation>
    <scope>NUCLEOTIDE SEQUENCE [LARGE SCALE GENOMIC DNA]</scope>
    <source>
        <strain evidence="7 8">DSM 566</strain>
    </source>
</reference>
<gene>
    <name evidence="6" type="primary">rlmH</name>
    <name evidence="7" type="ORF">C7444_112100</name>
</gene>
<comment type="caution">
    <text evidence="7">The sequence shown here is derived from an EMBL/GenBank/DDBJ whole genome shotgun (WGS) entry which is preliminary data.</text>
</comment>
<keyword evidence="1 6" id="KW-0698">rRNA processing</keyword>
<feature type="binding site" evidence="6">
    <location>
        <position position="104"/>
    </location>
    <ligand>
        <name>S-adenosyl-L-methionine</name>
        <dbReference type="ChEBI" id="CHEBI:59789"/>
    </ligand>
</feature>